<gene>
    <name evidence="1" type="ORF">CLV85_0341</name>
</gene>
<reference evidence="1 2" key="1">
    <citation type="submission" date="2017-11" db="EMBL/GenBank/DDBJ databases">
        <title>Genomic Encyclopedia of Archaeal and Bacterial Type Strains, Phase II (KMG-II): From Individual Species to Whole Genera.</title>
        <authorList>
            <person name="Goeker M."/>
        </authorList>
    </citation>
    <scope>NUCLEOTIDE SEQUENCE [LARGE SCALE GENOMIC DNA]</scope>
    <source>
        <strain evidence="1 2">DSM 16400</strain>
    </source>
</reference>
<name>A0A2M9D6A0_9MICO</name>
<keyword evidence="2" id="KW-1185">Reference proteome</keyword>
<dbReference type="Proteomes" id="UP000231742">
    <property type="component" value="Unassembled WGS sequence"/>
</dbReference>
<accession>A0A2M9D6A0</accession>
<comment type="caution">
    <text evidence="1">The sequence shown here is derived from an EMBL/GenBank/DDBJ whole genome shotgun (WGS) entry which is preliminary data.</text>
</comment>
<evidence type="ECO:0000313" key="1">
    <source>
        <dbReference type="EMBL" id="PJJ81170.1"/>
    </source>
</evidence>
<proteinExistence type="predicted"/>
<evidence type="ECO:0000313" key="2">
    <source>
        <dbReference type="Proteomes" id="UP000231742"/>
    </source>
</evidence>
<dbReference type="EMBL" id="PGFH01000001">
    <property type="protein sequence ID" value="PJJ81170.1"/>
    <property type="molecule type" value="Genomic_DNA"/>
</dbReference>
<organism evidence="1 2">
    <name type="scientific">Salinibacterium amurskyense</name>
    <dbReference type="NCBI Taxonomy" id="205941"/>
    <lineage>
        <taxon>Bacteria</taxon>
        <taxon>Bacillati</taxon>
        <taxon>Actinomycetota</taxon>
        <taxon>Actinomycetes</taxon>
        <taxon>Micrococcales</taxon>
        <taxon>Microbacteriaceae</taxon>
        <taxon>Salinibacterium</taxon>
    </lineage>
</organism>
<dbReference type="AlphaFoldDB" id="A0A2M9D6A0"/>
<evidence type="ECO:0008006" key="3">
    <source>
        <dbReference type="Google" id="ProtNLM"/>
    </source>
</evidence>
<sequence length="262" mass="29009">MPGGICVKNSSDLLIPQPTLSEQRALIASLAKQRLRRFREVTDGDRDAISLYLLDSEIASHLHAGVRFVEVGLREKMHRSLAEVYGERWFDDSAGILDEGTLRSISRATAQVGPHASAGKVVAQLMLGTWVDLLGRGEVKADGSKARYVRDVWEPAFKHSFSLPRSELRALAMRINWARNRISHCEPVVFGLPMPGLGAPGHRVRRSPERLFADIQMLVAVTEPGLAPWIAGWGQTKALFRHELAVRALSHVADDSSVRLQL</sequence>
<protein>
    <recommendedName>
        <fullName evidence="3">Abi-like protein</fullName>
    </recommendedName>
</protein>